<sequence length="151" mass="16229">MAPIPSFGRKVLDFFSFSSPKPQGKSSSSGSSLSRTSEESFEMMTFKPHGSELAPAPPFRAPAPAPAPFRPLRSSLVADSPPQLPNFDFGPAFEVPSKWTSAKRDLVFPEAKSPSLKQALLRFCLEALVLSSPTPSTFGLEAGLQCQNILS</sequence>
<evidence type="ECO:0000256" key="1">
    <source>
        <dbReference type="SAM" id="MobiDB-lite"/>
    </source>
</evidence>
<accession>A0A3N4L2F4</accession>
<feature type="region of interest" description="Disordered" evidence="1">
    <location>
        <begin position="15"/>
        <end position="65"/>
    </location>
</feature>
<dbReference type="Proteomes" id="UP000277580">
    <property type="component" value="Unassembled WGS sequence"/>
</dbReference>
<keyword evidence="3" id="KW-1185">Reference proteome</keyword>
<gene>
    <name evidence="2" type="ORF">P167DRAFT_570163</name>
</gene>
<organism evidence="2 3">
    <name type="scientific">Morchella conica CCBAS932</name>
    <dbReference type="NCBI Taxonomy" id="1392247"/>
    <lineage>
        <taxon>Eukaryota</taxon>
        <taxon>Fungi</taxon>
        <taxon>Dikarya</taxon>
        <taxon>Ascomycota</taxon>
        <taxon>Pezizomycotina</taxon>
        <taxon>Pezizomycetes</taxon>
        <taxon>Pezizales</taxon>
        <taxon>Morchellaceae</taxon>
        <taxon>Morchella</taxon>
    </lineage>
</organism>
<name>A0A3N4L2F4_9PEZI</name>
<evidence type="ECO:0000313" key="3">
    <source>
        <dbReference type="Proteomes" id="UP000277580"/>
    </source>
</evidence>
<feature type="compositionally biased region" description="Low complexity" evidence="1">
    <location>
        <begin position="15"/>
        <end position="35"/>
    </location>
</feature>
<feature type="compositionally biased region" description="Pro residues" evidence="1">
    <location>
        <begin position="55"/>
        <end position="65"/>
    </location>
</feature>
<evidence type="ECO:0000313" key="2">
    <source>
        <dbReference type="EMBL" id="RPB17006.1"/>
    </source>
</evidence>
<dbReference type="AlphaFoldDB" id="A0A3N4L2F4"/>
<reference evidence="2 3" key="1">
    <citation type="journal article" date="2018" name="Nat. Ecol. Evol.">
        <title>Pezizomycetes genomes reveal the molecular basis of ectomycorrhizal truffle lifestyle.</title>
        <authorList>
            <person name="Murat C."/>
            <person name="Payen T."/>
            <person name="Noel B."/>
            <person name="Kuo A."/>
            <person name="Morin E."/>
            <person name="Chen J."/>
            <person name="Kohler A."/>
            <person name="Krizsan K."/>
            <person name="Balestrini R."/>
            <person name="Da Silva C."/>
            <person name="Montanini B."/>
            <person name="Hainaut M."/>
            <person name="Levati E."/>
            <person name="Barry K.W."/>
            <person name="Belfiori B."/>
            <person name="Cichocki N."/>
            <person name="Clum A."/>
            <person name="Dockter R.B."/>
            <person name="Fauchery L."/>
            <person name="Guy J."/>
            <person name="Iotti M."/>
            <person name="Le Tacon F."/>
            <person name="Lindquist E.A."/>
            <person name="Lipzen A."/>
            <person name="Malagnac F."/>
            <person name="Mello A."/>
            <person name="Molinier V."/>
            <person name="Miyauchi S."/>
            <person name="Poulain J."/>
            <person name="Riccioni C."/>
            <person name="Rubini A."/>
            <person name="Sitrit Y."/>
            <person name="Splivallo R."/>
            <person name="Traeger S."/>
            <person name="Wang M."/>
            <person name="Zifcakova L."/>
            <person name="Wipf D."/>
            <person name="Zambonelli A."/>
            <person name="Paolocci F."/>
            <person name="Nowrousian M."/>
            <person name="Ottonello S."/>
            <person name="Baldrian P."/>
            <person name="Spatafora J.W."/>
            <person name="Henrissat B."/>
            <person name="Nagy L.G."/>
            <person name="Aury J.M."/>
            <person name="Wincker P."/>
            <person name="Grigoriev I.V."/>
            <person name="Bonfante P."/>
            <person name="Martin F.M."/>
        </authorList>
    </citation>
    <scope>NUCLEOTIDE SEQUENCE [LARGE SCALE GENOMIC DNA]</scope>
    <source>
        <strain evidence="2 3">CCBAS932</strain>
    </source>
</reference>
<dbReference type="OrthoDB" id="10385754at2759"/>
<protein>
    <submittedName>
        <fullName evidence="2">Uncharacterized protein</fullName>
    </submittedName>
</protein>
<dbReference type="EMBL" id="ML119107">
    <property type="protein sequence ID" value="RPB17006.1"/>
    <property type="molecule type" value="Genomic_DNA"/>
</dbReference>
<dbReference type="InParanoid" id="A0A3N4L2F4"/>
<proteinExistence type="predicted"/>